<keyword evidence="2 5" id="KW-0689">Ribosomal protein</keyword>
<evidence type="ECO:0000256" key="6">
    <source>
        <dbReference type="RuleBase" id="RU003631"/>
    </source>
</evidence>
<dbReference type="Gene3D" id="3.40.50.10490">
    <property type="entry name" value="Glucose-6-phosphate isomerase like protein, domain 1"/>
    <property type="match status" value="1"/>
</dbReference>
<geneLocation type="chloroplast" evidence="7"/>
<dbReference type="CDD" id="cd01425">
    <property type="entry name" value="RPS2"/>
    <property type="match status" value="1"/>
</dbReference>
<reference evidence="7" key="1">
    <citation type="journal article" date="2021" name="Biol. Invasions">
        <title>Global high-throughput genotyping of organellar genomes reveals insights into the origin and spread of invasive starry stonewort (Nitellopsis obtusa).</title>
        <authorList>
            <person name="Sleith R.S."/>
            <person name="Karol K.G."/>
        </authorList>
    </citation>
    <scope>NUCLEOTIDE SEQUENCE</scope>
    <source>
        <strain evidence="7">KGK5729</strain>
    </source>
</reference>
<dbReference type="PROSITE" id="PS00963">
    <property type="entry name" value="RIBOSOMAL_S2_2"/>
    <property type="match status" value="1"/>
</dbReference>
<evidence type="ECO:0000256" key="1">
    <source>
        <dbReference type="ARBA" id="ARBA00006242"/>
    </source>
</evidence>
<proteinExistence type="inferred from homology"/>
<evidence type="ECO:0000256" key="5">
    <source>
        <dbReference type="HAMAP-Rule" id="MF_00291"/>
    </source>
</evidence>
<dbReference type="NCBIfam" id="TIGR01011">
    <property type="entry name" value="rpsB_bact"/>
    <property type="match status" value="1"/>
</dbReference>
<evidence type="ECO:0000256" key="2">
    <source>
        <dbReference type="ARBA" id="ARBA00022980"/>
    </source>
</evidence>
<dbReference type="GO" id="GO:0005763">
    <property type="term" value="C:mitochondrial small ribosomal subunit"/>
    <property type="evidence" value="ECO:0007669"/>
    <property type="project" value="TreeGrafter"/>
</dbReference>
<dbReference type="GO" id="GO:0003735">
    <property type="term" value="F:structural constituent of ribosome"/>
    <property type="evidence" value="ECO:0007669"/>
    <property type="project" value="InterPro"/>
</dbReference>
<organism evidence="7">
    <name type="scientific">Nitellopsis obtusa</name>
    <dbReference type="NCBI Taxonomy" id="40811"/>
    <lineage>
        <taxon>Eukaryota</taxon>
        <taxon>Viridiplantae</taxon>
        <taxon>Streptophyta</taxon>
        <taxon>Charophyceae</taxon>
        <taxon>Charales</taxon>
        <taxon>Characeae</taxon>
        <taxon>Nitellopsis</taxon>
    </lineage>
</organism>
<dbReference type="SUPFAM" id="SSF52313">
    <property type="entry name" value="Ribosomal protein S2"/>
    <property type="match status" value="1"/>
</dbReference>
<dbReference type="InterPro" id="IPR018130">
    <property type="entry name" value="Ribosomal_uS2_CS"/>
</dbReference>
<keyword evidence="7" id="KW-0150">Chloroplast</keyword>
<dbReference type="EMBL" id="MW556321">
    <property type="protein sequence ID" value="QXT44782.1"/>
    <property type="molecule type" value="Genomic_DNA"/>
</dbReference>
<keyword evidence="7" id="KW-0934">Plastid</keyword>
<protein>
    <recommendedName>
        <fullName evidence="4 5">Small ribosomal subunit protein uS2c</fullName>
    </recommendedName>
</protein>
<dbReference type="PRINTS" id="PR00395">
    <property type="entry name" value="RIBOSOMALS2"/>
</dbReference>
<evidence type="ECO:0000313" key="7">
    <source>
        <dbReference type="EMBL" id="QXT44782.1"/>
    </source>
</evidence>
<comment type="subcellular location">
    <subcellularLocation>
        <location evidence="5">Plastid</location>
        <location evidence="5">Chloroplast</location>
    </subcellularLocation>
</comment>
<keyword evidence="3 5" id="KW-0687">Ribonucleoprotein</keyword>
<dbReference type="HAMAP" id="MF_00291_B">
    <property type="entry name" value="Ribosomal_uS2_B"/>
    <property type="match status" value="1"/>
</dbReference>
<comment type="similarity">
    <text evidence="1 5 6">Belongs to the universal ribosomal protein uS2 family.</text>
</comment>
<dbReference type="Gene3D" id="1.10.287.610">
    <property type="entry name" value="Helix hairpin bin"/>
    <property type="match status" value="1"/>
</dbReference>
<dbReference type="AlphaFoldDB" id="A0A8F6U5M3"/>
<sequence>MNNLYSKINLEEMLEAGVHFGHQSHKWNPKMAPYIFSERKGVHIIDLIQTSNLLYEACDFLADAASKKKEFLLVGTKFQASDLVKSEALKSRCHYVNQRWLGGMLTNWLTIETRIQRLKNLETQQKLGAFHNLPKKDAAHIKRQLTQLQKYLGGMKYMRNLPDVVIVIDQQKEIIAVEECRILGIPTIALVDTNCDPEIVDIPIPANDDARSSIRWILSKLTAAIRENRF</sequence>
<dbReference type="PROSITE" id="PS00962">
    <property type="entry name" value="RIBOSOMAL_S2_1"/>
    <property type="match status" value="1"/>
</dbReference>
<dbReference type="PANTHER" id="PTHR12534:SF0">
    <property type="entry name" value="SMALL RIBOSOMAL SUBUNIT PROTEIN US2M"/>
    <property type="match status" value="1"/>
</dbReference>
<dbReference type="FunFam" id="1.10.287.610:FF:000001">
    <property type="entry name" value="30S ribosomal protein S2"/>
    <property type="match status" value="1"/>
</dbReference>
<dbReference type="Pfam" id="PF00318">
    <property type="entry name" value="Ribosomal_S2"/>
    <property type="match status" value="1"/>
</dbReference>
<dbReference type="GO" id="GO:0009507">
    <property type="term" value="C:chloroplast"/>
    <property type="evidence" value="ECO:0007669"/>
    <property type="project" value="UniProtKB-SubCell"/>
</dbReference>
<dbReference type="InterPro" id="IPR023591">
    <property type="entry name" value="Ribosomal_uS2_flav_dom_sf"/>
</dbReference>
<dbReference type="InterPro" id="IPR001865">
    <property type="entry name" value="Ribosomal_uS2"/>
</dbReference>
<accession>A0A8F6U5M3</accession>
<name>A0A8F6U5M3_9VIRI</name>
<evidence type="ECO:0000256" key="3">
    <source>
        <dbReference type="ARBA" id="ARBA00023274"/>
    </source>
</evidence>
<dbReference type="PANTHER" id="PTHR12534">
    <property type="entry name" value="30S RIBOSOMAL PROTEIN S2 PROKARYOTIC AND ORGANELLAR"/>
    <property type="match status" value="1"/>
</dbReference>
<gene>
    <name evidence="5 7" type="primary">rps2</name>
</gene>
<dbReference type="InterPro" id="IPR005706">
    <property type="entry name" value="Ribosomal_uS2_bac/mit/plastid"/>
</dbReference>
<dbReference type="GO" id="GO:0006412">
    <property type="term" value="P:translation"/>
    <property type="evidence" value="ECO:0007669"/>
    <property type="project" value="UniProtKB-UniRule"/>
</dbReference>
<evidence type="ECO:0000256" key="4">
    <source>
        <dbReference type="ARBA" id="ARBA00035155"/>
    </source>
</evidence>